<accession>A0A4P9YM36</accession>
<keyword evidence="1" id="KW-0472">Membrane</keyword>
<dbReference type="Proteomes" id="UP000281549">
    <property type="component" value="Unassembled WGS sequence"/>
</dbReference>
<protein>
    <recommendedName>
        <fullName evidence="4">Tr-type G domain-containing protein</fullName>
    </recommendedName>
</protein>
<sequence length="214" mass="24174">MDFLACKKSECVESKSKVTKDKSKLPRIMAHFLNILSFTFFAVSNSGYAMFAFINKLEFWEPFEIFEVYSRWFTCLILKRDPDKETKDFFQQNLVRGEFLLPINFVDADESFTESSLLACLKNIKVVSEELNFVATPIYTSVDDKGPKQSVILCRYKADSVTDLNLEVRVAVVGNVDAGKSTTLGVITKGMEDDGLPAQELAKFFPISLGLKKD</sequence>
<reference evidence="3" key="1">
    <citation type="journal article" date="2018" name="Nat. Microbiol.">
        <title>Leveraging single-cell genomics to expand the fungal tree of life.</title>
        <authorList>
            <person name="Ahrendt S.R."/>
            <person name="Quandt C.A."/>
            <person name="Ciobanu D."/>
            <person name="Clum A."/>
            <person name="Salamov A."/>
            <person name="Andreopoulos B."/>
            <person name="Cheng J.F."/>
            <person name="Woyke T."/>
            <person name="Pelin A."/>
            <person name="Henrissat B."/>
            <person name="Reynolds N.K."/>
            <person name="Benny G.L."/>
            <person name="Smith M.E."/>
            <person name="James T.Y."/>
            <person name="Grigoriev I.V."/>
        </authorList>
    </citation>
    <scope>NUCLEOTIDE SEQUENCE [LARGE SCALE GENOMIC DNA]</scope>
    <source>
        <strain evidence="3">CSF55</strain>
    </source>
</reference>
<keyword evidence="1" id="KW-0812">Transmembrane</keyword>
<dbReference type="EMBL" id="ML005026">
    <property type="protein sequence ID" value="RKP20743.1"/>
    <property type="molecule type" value="Genomic_DNA"/>
</dbReference>
<proteinExistence type="predicted"/>
<name>A0A4P9YM36_ROZAC</name>
<dbReference type="SUPFAM" id="SSF52540">
    <property type="entry name" value="P-loop containing nucleoside triphosphate hydrolases"/>
    <property type="match status" value="1"/>
</dbReference>
<dbReference type="InterPro" id="IPR027417">
    <property type="entry name" value="P-loop_NTPase"/>
</dbReference>
<organism evidence="2 3">
    <name type="scientific">Rozella allomycis (strain CSF55)</name>
    <dbReference type="NCBI Taxonomy" id="988480"/>
    <lineage>
        <taxon>Eukaryota</taxon>
        <taxon>Fungi</taxon>
        <taxon>Fungi incertae sedis</taxon>
        <taxon>Cryptomycota</taxon>
        <taxon>Cryptomycota incertae sedis</taxon>
        <taxon>Rozella</taxon>
    </lineage>
</organism>
<evidence type="ECO:0000313" key="2">
    <source>
        <dbReference type="EMBL" id="RKP20743.1"/>
    </source>
</evidence>
<feature type="transmembrane region" description="Helical" evidence="1">
    <location>
        <begin position="32"/>
        <end position="54"/>
    </location>
</feature>
<dbReference type="AlphaFoldDB" id="A0A4P9YM36"/>
<evidence type="ECO:0000313" key="3">
    <source>
        <dbReference type="Proteomes" id="UP000281549"/>
    </source>
</evidence>
<evidence type="ECO:0008006" key="4">
    <source>
        <dbReference type="Google" id="ProtNLM"/>
    </source>
</evidence>
<evidence type="ECO:0000256" key="1">
    <source>
        <dbReference type="SAM" id="Phobius"/>
    </source>
</evidence>
<keyword evidence="1" id="KW-1133">Transmembrane helix</keyword>
<gene>
    <name evidence="2" type="ORF">ROZALSC1DRAFT_21123</name>
</gene>